<organism evidence="1">
    <name type="scientific">Vibrio chaetopteri</name>
    <dbReference type="NCBI Taxonomy" id="3016528"/>
    <lineage>
        <taxon>Bacteria</taxon>
        <taxon>Pseudomonadati</taxon>
        <taxon>Pseudomonadota</taxon>
        <taxon>Gammaproteobacteria</taxon>
        <taxon>Vibrionales</taxon>
        <taxon>Vibrionaceae</taxon>
        <taxon>Vibrio</taxon>
    </lineage>
</organism>
<accession>A0AAU8BSM6</accession>
<dbReference type="AlphaFoldDB" id="A0AAU8BSM6"/>
<geneLocation type="plasmid" evidence="1">
    <name>p1</name>
</geneLocation>
<name>A0AAU8BSM6_9VIBR</name>
<dbReference type="EMBL" id="CP115922">
    <property type="protein sequence ID" value="XCD19286.1"/>
    <property type="molecule type" value="Genomic_DNA"/>
</dbReference>
<evidence type="ECO:0008006" key="2">
    <source>
        <dbReference type="Google" id="ProtNLM"/>
    </source>
</evidence>
<gene>
    <name evidence="1" type="ORF">PG915_24325</name>
</gene>
<reference evidence="1" key="1">
    <citation type="submission" date="2023-01" db="EMBL/GenBank/DDBJ databases">
        <title>Vibrio sp. CB1-14 genome sequencing.</title>
        <authorList>
            <person name="Otstavnykh N."/>
            <person name="Isaeva M."/>
            <person name="Meleshko D."/>
        </authorList>
    </citation>
    <scope>NUCLEOTIDE SEQUENCE</scope>
    <source>
        <strain evidence="1">CB1-14</strain>
        <plasmid evidence="1">p1</plasmid>
    </source>
</reference>
<dbReference type="RefSeq" id="WP_353500404.1">
    <property type="nucleotide sequence ID" value="NZ_CP115922.1"/>
</dbReference>
<sequence>MKKKLLLGCIVGLLSFPVFWVYQSDFAETTVKTEHHLLLGEWQSDNGLSFEIVDEGLITQTGLLRVAFTRDKERLIGKSKFQEFTFEPMKGEEWTLKVKRTTFEDVPEKTYVISRPSTE</sequence>
<dbReference type="KEGG" id="vck:PG915_24325"/>
<protein>
    <recommendedName>
        <fullName evidence="2">DUF5640 domain-containing protein</fullName>
    </recommendedName>
</protein>
<keyword evidence="1" id="KW-0614">Plasmid</keyword>
<proteinExistence type="predicted"/>
<evidence type="ECO:0000313" key="1">
    <source>
        <dbReference type="EMBL" id="XCD19286.1"/>
    </source>
</evidence>